<dbReference type="RefSeq" id="WP_349077835.1">
    <property type="nucleotide sequence ID" value="NZ_JBBMEI010000016.1"/>
</dbReference>
<dbReference type="InterPro" id="IPR052020">
    <property type="entry name" value="Cyclic_di-GMP/3'3'-cGAMP_PDE"/>
</dbReference>
<comment type="function">
    <text evidence="2">May play the central regulatory role in sporulation. It may be an element of the effector pathway responsible for the activation of sporulation genes in response to nutritional stress. Spo0A may act in concert with spo0H (a sigma factor) to control the expression of some genes that are critical to the sporulation process.</text>
</comment>
<dbReference type="SUPFAM" id="SSF109604">
    <property type="entry name" value="HD-domain/PDEase-like"/>
    <property type="match status" value="1"/>
</dbReference>
<dbReference type="Pfam" id="PF00072">
    <property type="entry name" value="Response_reg"/>
    <property type="match status" value="1"/>
</dbReference>
<keyword evidence="3" id="KW-0597">Phosphoprotein</keyword>
<dbReference type="PROSITE" id="PS50110">
    <property type="entry name" value="RESPONSE_REGULATORY"/>
    <property type="match status" value="1"/>
</dbReference>
<organism evidence="7 8">
    <name type="scientific">Blautia intestinihominis</name>
    <dbReference type="NCBI Taxonomy" id="3133152"/>
    <lineage>
        <taxon>Bacteria</taxon>
        <taxon>Bacillati</taxon>
        <taxon>Bacillota</taxon>
        <taxon>Clostridia</taxon>
        <taxon>Lachnospirales</taxon>
        <taxon>Lachnospiraceae</taxon>
        <taxon>Blautia</taxon>
    </lineage>
</organism>
<dbReference type="SUPFAM" id="SSF52172">
    <property type="entry name" value="CheY-like"/>
    <property type="match status" value="1"/>
</dbReference>
<proteinExistence type="predicted"/>
<evidence type="ECO:0000313" key="7">
    <source>
        <dbReference type="EMBL" id="MEQ2358063.1"/>
    </source>
</evidence>
<dbReference type="CDD" id="cd01949">
    <property type="entry name" value="GGDEF"/>
    <property type="match status" value="1"/>
</dbReference>
<dbReference type="SUPFAM" id="SSF55073">
    <property type="entry name" value="Nucleotide cyclase"/>
    <property type="match status" value="1"/>
</dbReference>
<dbReference type="InterPro" id="IPR037522">
    <property type="entry name" value="HD_GYP_dom"/>
</dbReference>
<dbReference type="SMART" id="SM00471">
    <property type="entry name" value="HDc"/>
    <property type="match status" value="1"/>
</dbReference>
<dbReference type="InterPro" id="IPR011006">
    <property type="entry name" value="CheY-like_superfamily"/>
</dbReference>
<dbReference type="SMART" id="SM00267">
    <property type="entry name" value="GGDEF"/>
    <property type="match status" value="1"/>
</dbReference>
<evidence type="ECO:0000256" key="1">
    <source>
        <dbReference type="ARBA" id="ARBA00018672"/>
    </source>
</evidence>
<reference evidence="7 8" key="1">
    <citation type="submission" date="2024-03" db="EMBL/GenBank/DDBJ databases">
        <title>Human intestinal bacterial collection.</title>
        <authorList>
            <person name="Pauvert C."/>
            <person name="Hitch T.C.A."/>
            <person name="Clavel T."/>
        </authorList>
    </citation>
    <scope>NUCLEOTIDE SEQUENCE [LARGE SCALE GENOMIC DNA]</scope>
    <source>
        <strain evidence="7 8">CLA-AA-H95</strain>
    </source>
</reference>
<gene>
    <name evidence="7" type="ORF">WMO75_06880</name>
</gene>
<dbReference type="PROSITE" id="PS50887">
    <property type="entry name" value="GGDEF"/>
    <property type="match status" value="1"/>
</dbReference>
<feature type="domain" description="Response regulatory" evidence="4">
    <location>
        <begin position="306"/>
        <end position="423"/>
    </location>
</feature>
<keyword evidence="7" id="KW-0548">Nucleotidyltransferase</keyword>
<dbReference type="PROSITE" id="PS51832">
    <property type="entry name" value="HD_GYP"/>
    <property type="match status" value="1"/>
</dbReference>
<dbReference type="InterPro" id="IPR029787">
    <property type="entry name" value="Nucleotide_cyclase"/>
</dbReference>
<evidence type="ECO:0000256" key="3">
    <source>
        <dbReference type="PROSITE-ProRule" id="PRU00169"/>
    </source>
</evidence>
<dbReference type="CDD" id="cd00077">
    <property type="entry name" value="HDc"/>
    <property type="match status" value="1"/>
</dbReference>
<dbReference type="Proteomes" id="UP001446032">
    <property type="component" value="Unassembled WGS sequence"/>
</dbReference>
<dbReference type="Gene3D" id="3.30.70.270">
    <property type="match status" value="1"/>
</dbReference>
<dbReference type="Gene3D" id="1.10.3210.10">
    <property type="entry name" value="Hypothetical protein af1432"/>
    <property type="match status" value="1"/>
</dbReference>
<dbReference type="InterPro" id="IPR001789">
    <property type="entry name" value="Sig_transdc_resp-reg_receiver"/>
</dbReference>
<protein>
    <recommendedName>
        <fullName evidence="1">Stage 0 sporulation protein A homolog</fullName>
    </recommendedName>
</protein>
<sequence length="706" mass="80839">MEAQNENDITRHEWEVMLKELKKVFSIVRLLNEEELRTGRLQGSTDMAEGCECYALWNKNSRCDNCISRAAFAEKGKRTKLEFIDDGIFQVVSKYIKIDGVPYVAELVNKLDGDALVSKQERDEMLKKLIRYDRELYMDALTGAYNRRYYEDQLKSVDMVAGVAMIDLDDFKFYNDTYGHNAGDLVLETVVKIIRNNIRKTDMLVRFGGDEFLLVMPDILESSFRKKLKQIQEAIHIAEVPGYLQLRMSVSIGGVLSTRGTIESAIRRADQYMYQAKTTKNMVVTEGDLLHETPALTNTSSIHKYKILIVDDSEMNREILSAILGDEFEILEAENGEECISIIRKYGTSISLVLLDIVMPVMDGFEVLEFLNKYQWIDDIPVIMISSEDSATSVKKAYAMGVSDYINRPFDAEVVHRRVFNTIKLYAKQRKLIALITNQVYEKEKNNRILIEILSQIVEFRNGESGRHVLNVNILTGILLEQLVQVTDKYNVSWSDRLMITTAASLHDIGKIGIDDKILNKAGKLTPEETEIVREHTVIGASMLENMEIFKDEEFVKIAYQICRWHHERYDGKGYPDGLKGDDIPLSAQVVALADVYDALVSRRVYKKKYTHREAMRMILNGECGAFNPILLKCLVEAQEKVRDSIVVSEDYNASYKRNIMRELEEYESTKEHLMESITQDIQKECSEIENDTDLDFIGGGGKTEI</sequence>
<dbReference type="EMBL" id="JBBMEI010000016">
    <property type="protein sequence ID" value="MEQ2358063.1"/>
    <property type="molecule type" value="Genomic_DNA"/>
</dbReference>
<evidence type="ECO:0000259" key="5">
    <source>
        <dbReference type="PROSITE" id="PS50887"/>
    </source>
</evidence>
<keyword evidence="7" id="KW-0808">Transferase</keyword>
<evidence type="ECO:0000313" key="8">
    <source>
        <dbReference type="Proteomes" id="UP001446032"/>
    </source>
</evidence>
<evidence type="ECO:0000259" key="6">
    <source>
        <dbReference type="PROSITE" id="PS51832"/>
    </source>
</evidence>
<feature type="domain" description="GGDEF" evidence="5">
    <location>
        <begin position="159"/>
        <end position="288"/>
    </location>
</feature>
<dbReference type="InterPro" id="IPR043128">
    <property type="entry name" value="Rev_trsase/Diguanyl_cyclase"/>
</dbReference>
<dbReference type="InterPro" id="IPR000160">
    <property type="entry name" value="GGDEF_dom"/>
</dbReference>
<evidence type="ECO:0000259" key="4">
    <source>
        <dbReference type="PROSITE" id="PS50110"/>
    </source>
</evidence>
<dbReference type="InterPro" id="IPR003607">
    <property type="entry name" value="HD/PDEase_dom"/>
</dbReference>
<dbReference type="NCBIfam" id="TIGR00254">
    <property type="entry name" value="GGDEF"/>
    <property type="match status" value="1"/>
</dbReference>
<dbReference type="Gene3D" id="3.40.50.2300">
    <property type="match status" value="1"/>
</dbReference>
<comment type="caution">
    <text evidence="7">The sequence shown here is derived from an EMBL/GenBank/DDBJ whole genome shotgun (WGS) entry which is preliminary data.</text>
</comment>
<accession>A0ABV1AK88</accession>
<name>A0ABV1AK88_9FIRM</name>
<evidence type="ECO:0000256" key="2">
    <source>
        <dbReference type="ARBA" id="ARBA00024867"/>
    </source>
</evidence>
<dbReference type="Pfam" id="PF00990">
    <property type="entry name" value="GGDEF"/>
    <property type="match status" value="1"/>
</dbReference>
<keyword evidence="8" id="KW-1185">Reference proteome</keyword>
<dbReference type="GO" id="GO:0052621">
    <property type="term" value="F:diguanylate cyclase activity"/>
    <property type="evidence" value="ECO:0007669"/>
    <property type="project" value="UniProtKB-EC"/>
</dbReference>
<feature type="modified residue" description="4-aspartylphosphate" evidence="3">
    <location>
        <position position="356"/>
    </location>
</feature>
<feature type="domain" description="HD-GYP" evidence="6">
    <location>
        <begin position="443"/>
        <end position="651"/>
    </location>
</feature>
<dbReference type="Pfam" id="PF13487">
    <property type="entry name" value="HD_5"/>
    <property type="match status" value="1"/>
</dbReference>
<dbReference type="SMART" id="SM00448">
    <property type="entry name" value="REC"/>
    <property type="match status" value="1"/>
</dbReference>
<dbReference type="PANTHER" id="PTHR45228">
    <property type="entry name" value="CYCLIC DI-GMP PHOSPHODIESTERASE TM_0186-RELATED"/>
    <property type="match status" value="1"/>
</dbReference>